<evidence type="ECO:0000256" key="2">
    <source>
        <dbReference type="SAM" id="SignalP"/>
    </source>
</evidence>
<evidence type="ECO:0000256" key="1">
    <source>
        <dbReference type="SAM" id="MobiDB-lite"/>
    </source>
</evidence>
<evidence type="ECO:0000313" key="6">
    <source>
        <dbReference type="Proteomes" id="UP001213681"/>
    </source>
</evidence>
<dbReference type="GO" id="GO:0043812">
    <property type="term" value="F:phosphatidylinositol-4-phosphate phosphatase activity"/>
    <property type="evidence" value="ECO:0007669"/>
    <property type="project" value="TreeGrafter"/>
</dbReference>
<evidence type="ECO:0008006" key="7">
    <source>
        <dbReference type="Google" id="ProtNLM"/>
    </source>
</evidence>
<feature type="signal peptide" evidence="2">
    <location>
        <begin position="1"/>
        <end position="16"/>
    </location>
</feature>
<keyword evidence="6" id="KW-1185">Reference proteome</keyword>
<protein>
    <recommendedName>
        <fullName evidence="7">SAC domain-containing protein</fullName>
    </recommendedName>
</protein>
<comment type="caution">
    <text evidence="5">The sequence shown here is derived from an EMBL/GenBank/DDBJ whole genome shotgun (WGS) entry which is preliminary data.</text>
</comment>
<accession>A0AAD6G217</accession>
<reference evidence="5" key="1">
    <citation type="submission" date="2022-12" db="EMBL/GenBank/DDBJ databases">
        <authorList>
            <person name="Petersen C."/>
        </authorList>
    </citation>
    <scope>NUCLEOTIDE SEQUENCE</scope>
    <source>
        <strain evidence="5">IBT 16125</strain>
    </source>
</reference>
<dbReference type="PANTHER" id="PTHR45662:SF7">
    <property type="entry name" value="SACI DOMAIN PROTEIN (AFU_ORTHOLOGUE AFUA_1G15890)"/>
    <property type="match status" value="1"/>
</dbReference>
<dbReference type="InterPro" id="IPR002013">
    <property type="entry name" value="SAC_dom"/>
</dbReference>
<feature type="region of interest" description="Disordered" evidence="1">
    <location>
        <begin position="122"/>
        <end position="164"/>
    </location>
</feature>
<dbReference type="Pfam" id="PF12456">
    <property type="entry name" value="hSac2"/>
    <property type="match status" value="1"/>
</dbReference>
<keyword evidence="2" id="KW-0732">Signal</keyword>
<dbReference type="Pfam" id="PF02383">
    <property type="entry name" value="Syja_N"/>
    <property type="match status" value="1"/>
</dbReference>
<dbReference type="GeneID" id="81600446"/>
<evidence type="ECO:0000259" key="3">
    <source>
        <dbReference type="PROSITE" id="PS50275"/>
    </source>
</evidence>
<reference evidence="5" key="2">
    <citation type="journal article" date="2023" name="IMA Fungus">
        <title>Comparative genomic study of the Penicillium genus elucidates a diverse pangenome and 15 lateral gene transfer events.</title>
        <authorList>
            <person name="Petersen C."/>
            <person name="Sorensen T."/>
            <person name="Nielsen M.R."/>
            <person name="Sondergaard T.E."/>
            <person name="Sorensen J.L."/>
            <person name="Fitzpatrick D.A."/>
            <person name="Frisvad J.C."/>
            <person name="Nielsen K.L."/>
        </authorList>
    </citation>
    <scope>NUCLEOTIDE SEQUENCE</scope>
    <source>
        <strain evidence="5">IBT 16125</strain>
    </source>
</reference>
<dbReference type="Proteomes" id="UP001213681">
    <property type="component" value="Unassembled WGS sequence"/>
</dbReference>
<dbReference type="EMBL" id="JAPVEA010000006">
    <property type="protein sequence ID" value="KAJ5450372.1"/>
    <property type="molecule type" value="Genomic_DNA"/>
</dbReference>
<proteinExistence type="predicted"/>
<dbReference type="PANTHER" id="PTHR45662">
    <property type="entry name" value="PHOSPHATIDYLINOSITIDE PHOSPHATASE SAC1"/>
    <property type="match status" value="1"/>
</dbReference>
<dbReference type="InterPro" id="IPR034753">
    <property type="entry name" value="hSac2"/>
</dbReference>
<dbReference type="GO" id="GO:0046856">
    <property type="term" value="P:phosphatidylinositol dephosphorylation"/>
    <property type="evidence" value="ECO:0007669"/>
    <property type="project" value="TreeGrafter"/>
</dbReference>
<dbReference type="RefSeq" id="XP_056765907.1">
    <property type="nucleotide sequence ID" value="XM_056910203.1"/>
</dbReference>
<feature type="compositionally biased region" description="Acidic residues" evidence="1">
    <location>
        <begin position="133"/>
        <end position="144"/>
    </location>
</feature>
<evidence type="ECO:0000313" key="5">
    <source>
        <dbReference type="EMBL" id="KAJ5450372.1"/>
    </source>
</evidence>
<name>A0AAD6G217_9EURO</name>
<dbReference type="InterPro" id="IPR022158">
    <property type="entry name" value="Inositol_phosphatase"/>
</dbReference>
<dbReference type="GO" id="GO:0005783">
    <property type="term" value="C:endoplasmic reticulum"/>
    <property type="evidence" value="ECO:0007669"/>
    <property type="project" value="TreeGrafter"/>
</dbReference>
<dbReference type="PROSITE" id="PS51791">
    <property type="entry name" value="HSAC2"/>
    <property type="match status" value="1"/>
</dbReference>
<feature type="chain" id="PRO_5042292466" description="SAC domain-containing protein" evidence="2">
    <location>
        <begin position="17"/>
        <end position="963"/>
    </location>
</feature>
<dbReference type="PROSITE" id="PS50275">
    <property type="entry name" value="SAC"/>
    <property type="match status" value="1"/>
</dbReference>
<feature type="domain" description="HSac2" evidence="4">
    <location>
        <begin position="715"/>
        <end position="862"/>
    </location>
</feature>
<dbReference type="AlphaFoldDB" id="A0AAD6G217"/>
<gene>
    <name evidence="5" type="ORF">N7458_006821</name>
</gene>
<sequence>MPGLLRKLVIIAAVDGLILHGNGANGLRSNHNGSNNEASSIRIDYKTNKITALPASSESLEGQDVLEAYGLVGLLSVASYSFLISITQRQQVAQIQGRPVYAVTNVAIIPISSKADASRAIAQARKEVSQGDPDLDSPSEEEVPDNVTDGAETEINSAPSSPVRETFHARGLSVGSIAEDVIGKRVRFGRFAANWLSRKNLGLPRPGAQQEVPESPFDDSPRMSVDAPEVKDEVAEAAEAAVPREVEVKAEAAAQGDVSRPSSDQAAELLPKLLRYTKILFASHNFFFAYDYDLTRSFEAQEVRNGHQPLHKAADPLYFWNKYLMNTFIDNGAHGFVLPLLQGFVGQREFTVAAPEQTPSSTESAEDQHVEGRILSESQETETQEKTEAPKHNFLLTLISRRSVNRPGLRYLRRGVDDEGNTANTVETEQILSVPDWDSSHNVYSYLQVRGSIPLYFSQSPYSFKPMPIMHHSAETNQLAFGRHFREMSRRYGKVQAVSLIDKHAGELKLGEQYERYTNVFNEAGGIDGTPLQFEWFDFHSECRGMKFENVSRLVDRVKDTLEEFEYTVVKDGSTSRKQTGIVRTNCMDCLDRTGVAQCAFGQAALEKQLHHEGIHIDLGGDSSTQWFNTLWADNGDAISKQYSSTAALKGDYTRTRKRDYRGALNDFGLTLSRYYNNIVNDYFSQACIDYLLGNVSTHVFDEFSMELQTTDPGISVEKIRQSAIDTSCKIVISSPSEEFLGGWTMLTPRQPNTLRTLPFEESVLLLTDAAVYSCRFDWETGKVLSFERIDLRSISRIHYGTYITSILTDSQSDERSNVGLVIIYRDGDANALRVNTRSLQSNVRPATLEASSSSNGEWDLVSWLRGSKRATTRFVAFKSLPAKNAVASPRLGPVSGAVNVRELDRVRSICLDIERALLAGDGQNVESASVVEQCDIISLAEAKKRTGILEYLVYDIKKMVWA</sequence>
<organism evidence="5 6">
    <name type="scientific">Penicillium daleae</name>
    <dbReference type="NCBI Taxonomy" id="63821"/>
    <lineage>
        <taxon>Eukaryota</taxon>
        <taxon>Fungi</taxon>
        <taxon>Dikarya</taxon>
        <taxon>Ascomycota</taxon>
        <taxon>Pezizomycotina</taxon>
        <taxon>Eurotiomycetes</taxon>
        <taxon>Eurotiomycetidae</taxon>
        <taxon>Eurotiales</taxon>
        <taxon>Aspergillaceae</taxon>
        <taxon>Penicillium</taxon>
    </lineage>
</organism>
<evidence type="ECO:0000259" key="4">
    <source>
        <dbReference type="PROSITE" id="PS51791"/>
    </source>
</evidence>
<feature type="domain" description="SAC" evidence="3">
    <location>
        <begin position="277"/>
        <end position="645"/>
    </location>
</feature>
<feature type="region of interest" description="Disordered" evidence="1">
    <location>
        <begin position="202"/>
        <end position="224"/>
    </location>
</feature>